<sequence>MPRTLEVTARNTIDNFRGPAQISCVTVPPLDDIDHHLLALVQVDATLSLHELGERVALSPSAVQRRLGRLRAAGVITAQVAVVDPRAVGMALTTVVLVELTEDDAGQYAAFCARMLAEPTVQQCYSTVGQWDYVVVMVTADLADYRRISNRLFVDDKSVQRYETLPTYERVKAQLAVPLSAITSTDIEP</sequence>
<dbReference type="InterPro" id="IPR019888">
    <property type="entry name" value="Tscrpt_reg_AsnC-like"/>
</dbReference>
<evidence type="ECO:0000313" key="5">
    <source>
        <dbReference type="EMBL" id="QIS03859.1"/>
    </source>
</evidence>
<name>A0A6G9XSG6_NOCBR</name>
<feature type="domain" description="HTH asnC-type" evidence="4">
    <location>
        <begin position="30"/>
        <end position="91"/>
    </location>
</feature>
<dbReference type="EMBL" id="CP046171">
    <property type="protein sequence ID" value="QIS03859.1"/>
    <property type="molecule type" value="Genomic_DNA"/>
</dbReference>
<dbReference type="PANTHER" id="PTHR30154">
    <property type="entry name" value="LEUCINE-RESPONSIVE REGULATORY PROTEIN"/>
    <property type="match status" value="1"/>
</dbReference>
<dbReference type="Gene3D" id="3.30.70.920">
    <property type="match status" value="1"/>
</dbReference>
<dbReference type="GO" id="GO:0005829">
    <property type="term" value="C:cytosol"/>
    <property type="evidence" value="ECO:0007669"/>
    <property type="project" value="TreeGrafter"/>
</dbReference>
<dbReference type="Gene3D" id="1.10.10.10">
    <property type="entry name" value="Winged helix-like DNA-binding domain superfamily/Winged helix DNA-binding domain"/>
    <property type="match status" value="1"/>
</dbReference>
<keyword evidence="1" id="KW-0805">Transcription regulation</keyword>
<dbReference type="SUPFAM" id="SSF54909">
    <property type="entry name" value="Dimeric alpha+beta barrel"/>
    <property type="match status" value="1"/>
</dbReference>
<dbReference type="PANTHER" id="PTHR30154:SF34">
    <property type="entry name" value="TRANSCRIPTIONAL REGULATOR AZLB"/>
    <property type="match status" value="1"/>
</dbReference>
<dbReference type="InterPro" id="IPR019885">
    <property type="entry name" value="Tscrpt_reg_HTH_AsnC-type_CS"/>
</dbReference>
<dbReference type="GO" id="GO:0043200">
    <property type="term" value="P:response to amino acid"/>
    <property type="evidence" value="ECO:0007669"/>
    <property type="project" value="TreeGrafter"/>
</dbReference>
<dbReference type="InterPro" id="IPR036388">
    <property type="entry name" value="WH-like_DNA-bd_sf"/>
</dbReference>
<evidence type="ECO:0000256" key="3">
    <source>
        <dbReference type="ARBA" id="ARBA00023163"/>
    </source>
</evidence>
<dbReference type="PROSITE" id="PS50956">
    <property type="entry name" value="HTH_ASNC_2"/>
    <property type="match status" value="1"/>
</dbReference>
<protein>
    <submittedName>
        <fullName evidence="5">AsnC family transcriptional regulator</fullName>
    </submittedName>
</protein>
<dbReference type="InterPro" id="IPR000485">
    <property type="entry name" value="AsnC-type_HTH_dom"/>
</dbReference>
<dbReference type="InterPro" id="IPR011008">
    <property type="entry name" value="Dimeric_a/b-barrel"/>
</dbReference>
<dbReference type="PROSITE" id="PS00519">
    <property type="entry name" value="HTH_ASNC_1"/>
    <property type="match status" value="1"/>
</dbReference>
<evidence type="ECO:0000256" key="2">
    <source>
        <dbReference type="ARBA" id="ARBA00023125"/>
    </source>
</evidence>
<evidence type="ECO:0000256" key="1">
    <source>
        <dbReference type="ARBA" id="ARBA00023015"/>
    </source>
</evidence>
<dbReference type="GO" id="GO:0043565">
    <property type="term" value="F:sequence-specific DNA binding"/>
    <property type="evidence" value="ECO:0007669"/>
    <property type="project" value="InterPro"/>
</dbReference>
<accession>A0A6G9XSG6</accession>
<keyword evidence="3" id="KW-0804">Transcription</keyword>
<dbReference type="Pfam" id="PF01037">
    <property type="entry name" value="AsnC_trans_reg"/>
    <property type="match status" value="1"/>
</dbReference>
<dbReference type="PRINTS" id="PR00033">
    <property type="entry name" value="HTHASNC"/>
</dbReference>
<organism evidence="5 6">
    <name type="scientific">Nocardia brasiliensis</name>
    <dbReference type="NCBI Taxonomy" id="37326"/>
    <lineage>
        <taxon>Bacteria</taxon>
        <taxon>Bacillati</taxon>
        <taxon>Actinomycetota</taxon>
        <taxon>Actinomycetes</taxon>
        <taxon>Mycobacteriales</taxon>
        <taxon>Nocardiaceae</taxon>
        <taxon>Nocardia</taxon>
    </lineage>
</organism>
<evidence type="ECO:0000259" key="4">
    <source>
        <dbReference type="PROSITE" id="PS50956"/>
    </source>
</evidence>
<gene>
    <name evidence="5" type="ORF">F5X71_17360</name>
</gene>
<proteinExistence type="predicted"/>
<dbReference type="AlphaFoldDB" id="A0A6G9XSG6"/>
<reference evidence="5 6" key="1">
    <citation type="journal article" date="2019" name="ACS Chem. Biol.">
        <title>Identification and Mobilization of a Cryptic Antibiotic Biosynthesis Gene Locus from a Human-Pathogenic Nocardia Isolate.</title>
        <authorList>
            <person name="Herisse M."/>
            <person name="Ishida K."/>
            <person name="Porter J.L."/>
            <person name="Howden B."/>
            <person name="Hertweck C."/>
            <person name="Stinear T.P."/>
            <person name="Pidot S.J."/>
        </authorList>
    </citation>
    <scope>NUCLEOTIDE SEQUENCE [LARGE SCALE GENOMIC DNA]</scope>
    <source>
        <strain evidence="5 6">AUSMDU00024985</strain>
    </source>
</reference>
<dbReference type="CDD" id="cd00090">
    <property type="entry name" value="HTH_ARSR"/>
    <property type="match status" value="1"/>
</dbReference>
<evidence type="ECO:0000313" key="6">
    <source>
        <dbReference type="Proteomes" id="UP000501705"/>
    </source>
</evidence>
<dbReference type="InterPro" id="IPR011991">
    <property type="entry name" value="ArsR-like_HTH"/>
</dbReference>
<dbReference type="Pfam" id="PF13404">
    <property type="entry name" value="HTH_AsnC-type"/>
    <property type="match status" value="1"/>
</dbReference>
<dbReference type="SUPFAM" id="SSF46785">
    <property type="entry name" value="Winged helix' DNA-binding domain"/>
    <property type="match status" value="1"/>
</dbReference>
<dbReference type="InterPro" id="IPR019887">
    <property type="entry name" value="Tscrpt_reg_AsnC/Lrp_C"/>
</dbReference>
<dbReference type="Proteomes" id="UP000501705">
    <property type="component" value="Chromosome"/>
</dbReference>
<dbReference type="SMART" id="SM00344">
    <property type="entry name" value="HTH_ASNC"/>
    <property type="match status" value="1"/>
</dbReference>
<dbReference type="InterPro" id="IPR036390">
    <property type="entry name" value="WH_DNA-bd_sf"/>
</dbReference>
<keyword evidence="2" id="KW-0238">DNA-binding</keyword>